<keyword evidence="5" id="KW-0282">Flagellum</keyword>
<evidence type="ECO:0000256" key="1">
    <source>
        <dbReference type="ARBA" id="ARBA00004418"/>
    </source>
</evidence>
<comment type="subcellular location">
    <subcellularLocation>
        <location evidence="1">Periplasm</location>
    </subcellularLocation>
</comment>
<dbReference type="InterPro" id="IPR039246">
    <property type="entry name" value="Flagellar_FlgA"/>
</dbReference>
<dbReference type="RefSeq" id="WP_377055746.1">
    <property type="nucleotide sequence ID" value="NZ_JBHLVZ010000084.1"/>
</dbReference>
<keyword evidence="5" id="KW-0969">Cilium</keyword>
<evidence type="ECO:0000313" key="6">
    <source>
        <dbReference type="Proteomes" id="UP001589789"/>
    </source>
</evidence>
<dbReference type="Gene3D" id="3.90.1210.10">
    <property type="entry name" value="Antifreeze-like/N-acetylneuraminic acid synthase C-terminal domain"/>
    <property type="match status" value="1"/>
</dbReference>
<evidence type="ECO:0000313" key="5">
    <source>
        <dbReference type="EMBL" id="MFC0388809.1"/>
    </source>
</evidence>
<dbReference type="InterPro" id="IPR013974">
    <property type="entry name" value="SAF"/>
</dbReference>
<dbReference type="PANTHER" id="PTHR36307">
    <property type="entry name" value="FLAGELLA BASAL BODY P-RING FORMATION PROTEIN FLGA"/>
    <property type="match status" value="1"/>
</dbReference>
<dbReference type="NCBIfam" id="TIGR03170">
    <property type="entry name" value="flgA_cterm"/>
    <property type="match status" value="1"/>
</dbReference>
<dbReference type="CDD" id="cd11614">
    <property type="entry name" value="SAF_CpaB_FlgA_like"/>
    <property type="match status" value="1"/>
</dbReference>
<keyword evidence="2" id="KW-0732">Signal</keyword>
<evidence type="ECO:0000259" key="4">
    <source>
        <dbReference type="SMART" id="SM00858"/>
    </source>
</evidence>
<feature type="domain" description="SAF" evidence="4">
    <location>
        <begin position="178"/>
        <end position="240"/>
    </location>
</feature>
<dbReference type="SMART" id="SM00858">
    <property type="entry name" value="SAF"/>
    <property type="match status" value="1"/>
</dbReference>
<keyword evidence="3" id="KW-0574">Periplasm</keyword>
<reference evidence="5 6" key="1">
    <citation type="submission" date="2024-09" db="EMBL/GenBank/DDBJ databases">
        <authorList>
            <person name="Sun Q."/>
            <person name="Mori K."/>
        </authorList>
    </citation>
    <scope>NUCLEOTIDE SEQUENCE [LARGE SCALE GENOMIC DNA]</scope>
    <source>
        <strain evidence="5 6">CCM 7468</strain>
    </source>
</reference>
<protein>
    <submittedName>
        <fullName evidence="5">Flagellar basal body P-ring formation chaperone FlgA</fullName>
    </submittedName>
</protein>
<gene>
    <name evidence="5" type="primary">flgA</name>
    <name evidence="5" type="ORF">ACFFIC_25160</name>
</gene>
<comment type="caution">
    <text evidence="5">The sequence shown here is derived from an EMBL/GenBank/DDBJ whole genome shotgun (WGS) entry which is preliminary data.</text>
</comment>
<keyword evidence="6" id="KW-1185">Reference proteome</keyword>
<name>A0ABV6IYW7_9PROT</name>
<sequence length="310" mass="32554">MWRMVLVLAGLAGPAWAELAVLRPLAVVEEAVIRLSDLFDEAGPNAGRVVGPAPAPGRRVVVEPAQLLAIARANGVMWRPLTAADSVVVERPGRAVPREEVVDLLRGEFARLGLDPLAEMELPGFQAPLVPLAAFTQLALEQPAFEAATNRFSATLVVVAEGMPALRMRIAGRAVATAAVVVASRRLALGDVVRAEDVRLVRQRAERLRPGMATDAGQILGKALRRPLAEGLPFPLADLSAPAVIEKNATVLMLIDGPGLSMTAQGRAMAAAARGEVVPVMNLASRSVVEGEAIGPGRVRVAFGSTPVSR</sequence>
<proteinExistence type="predicted"/>
<evidence type="ECO:0000256" key="3">
    <source>
        <dbReference type="ARBA" id="ARBA00022764"/>
    </source>
</evidence>
<evidence type="ECO:0000256" key="2">
    <source>
        <dbReference type="ARBA" id="ARBA00022729"/>
    </source>
</evidence>
<dbReference type="Proteomes" id="UP001589789">
    <property type="component" value="Unassembled WGS sequence"/>
</dbReference>
<dbReference type="InterPro" id="IPR017585">
    <property type="entry name" value="SAF_FlgA"/>
</dbReference>
<keyword evidence="5" id="KW-0966">Cell projection</keyword>
<dbReference type="PANTHER" id="PTHR36307:SF1">
    <property type="entry name" value="FLAGELLA BASAL BODY P-RING FORMATION PROTEIN FLGA"/>
    <property type="match status" value="1"/>
</dbReference>
<accession>A0ABV6IYW7</accession>
<dbReference type="EMBL" id="JBHLVZ010000084">
    <property type="protein sequence ID" value="MFC0388809.1"/>
    <property type="molecule type" value="Genomic_DNA"/>
</dbReference>
<dbReference type="Gene3D" id="2.30.30.760">
    <property type="match status" value="1"/>
</dbReference>
<organism evidence="5 6">
    <name type="scientific">Muricoccus vinaceus</name>
    <dbReference type="NCBI Taxonomy" id="424704"/>
    <lineage>
        <taxon>Bacteria</taxon>
        <taxon>Pseudomonadati</taxon>
        <taxon>Pseudomonadota</taxon>
        <taxon>Alphaproteobacteria</taxon>
        <taxon>Acetobacterales</taxon>
        <taxon>Roseomonadaceae</taxon>
        <taxon>Muricoccus</taxon>
    </lineage>
</organism>
<dbReference type="Pfam" id="PF13144">
    <property type="entry name" value="ChapFlgA"/>
    <property type="match status" value="1"/>
</dbReference>